<feature type="region of interest" description="Disordered" evidence="1">
    <location>
        <begin position="163"/>
        <end position="212"/>
    </location>
</feature>
<sequence>MWGLTQTTCQKLGGPNGRGLAGTMHTLQHTLAQKVDPSTKLLNTGDVLKSAQAVNDMNEMLTKMSPAARQAAEALHNHTIGHREYQMVVRKSNEQDATQLKQYQALDDKVEGFSKRLTGGRQTLETLNQALNEVTGTMSAAAVALQITGEHTDEVNGRIKGIAESTQEADGTVKDSTNPRELSTRKCVTRRPRSGRPRLRSVTTSCPPRRPP</sequence>
<gene>
    <name evidence="2" type="ORF">MBOT_20810</name>
</gene>
<feature type="compositionally biased region" description="Basic residues" evidence="1">
    <location>
        <begin position="187"/>
        <end position="199"/>
    </location>
</feature>
<dbReference type="AlphaFoldDB" id="A0A7I9XY44"/>
<organism evidence="2 3">
    <name type="scientific">Mycobacterium botniense</name>
    <dbReference type="NCBI Taxonomy" id="84962"/>
    <lineage>
        <taxon>Bacteria</taxon>
        <taxon>Bacillati</taxon>
        <taxon>Actinomycetota</taxon>
        <taxon>Actinomycetes</taxon>
        <taxon>Mycobacteriales</taxon>
        <taxon>Mycobacteriaceae</taxon>
        <taxon>Mycobacterium</taxon>
    </lineage>
</organism>
<evidence type="ECO:0000313" key="3">
    <source>
        <dbReference type="Proteomes" id="UP000465361"/>
    </source>
</evidence>
<comment type="caution">
    <text evidence="2">The sequence shown here is derived from an EMBL/GenBank/DDBJ whole genome shotgun (WGS) entry which is preliminary data.</text>
</comment>
<evidence type="ECO:0000313" key="2">
    <source>
        <dbReference type="EMBL" id="GFG74716.1"/>
    </source>
</evidence>
<name>A0A7I9XY44_9MYCO</name>
<feature type="compositionally biased region" description="Polar residues" evidence="1">
    <location>
        <begin position="164"/>
        <end position="181"/>
    </location>
</feature>
<protein>
    <submittedName>
        <fullName evidence="2">Uncharacterized protein</fullName>
    </submittedName>
</protein>
<evidence type="ECO:0000256" key="1">
    <source>
        <dbReference type="SAM" id="MobiDB-lite"/>
    </source>
</evidence>
<reference evidence="2 3" key="1">
    <citation type="journal article" date="2019" name="Emerg. Microbes Infect.">
        <title>Comprehensive subspecies identification of 175 nontuberculous mycobacteria species based on 7547 genomic profiles.</title>
        <authorList>
            <person name="Matsumoto Y."/>
            <person name="Kinjo T."/>
            <person name="Motooka D."/>
            <person name="Nabeya D."/>
            <person name="Jung N."/>
            <person name="Uechi K."/>
            <person name="Horii T."/>
            <person name="Iida T."/>
            <person name="Fujita J."/>
            <person name="Nakamura S."/>
        </authorList>
    </citation>
    <scope>NUCLEOTIDE SEQUENCE [LARGE SCALE GENOMIC DNA]</scope>
    <source>
        <strain evidence="2 3">JCM 17322</strain>
    </source>
</reference>
<accession>A0A7I9XY44</accession>
<dbReference type="EMBL" id="BLKW01000004">
    <property type="protein sequence ID" value="GFG74716.1"/>
    <property type="molecule type" value="Genomic_DNA"/>
</dbReference>
<proteinExistence type="predicted"/>
<dbReference type="Proteomes" id="UP000465361">
    <property type="component" value="Unassembled WGS sequence"/>
</dbReference>
<keyword evidence="3" id="KW-1185">Reference proteome</keyword>